<evidence type="ECO:0000256" key="1">
    <source>
        <dbReference type="SAM" id="MobiDB-lite"/>
    </source>
</evidence>
<dbReference type="Pfam" id="PF05518">
    <property type="entry name" value="Totivirus_coat"/>
    <property type="match status" value="1"/>
</dbReference>
<dbReference type="InterPro" id="IPR008871">
    <property type="entry name" value="Totivirus_coat"/>
</dbReference>
<feature type="compositionally biased region" description="Basic and acidic residues" evidence="1">
    <location>
        <begin position="1"/>
        <end position="15"/>
    </location>
</feature>
<proteinExistence type="predicted"/>
<feature type="region of interest" description="Disordered" evidence="1">
    <location>
        <begin position="701"/>
        <end position="741"/>
    </location>
</feature>
<dbReference type="EMBL" id="OL795387">
    <property type="protein sequence ID" value="WAK73624.1"/>
    <property type="molecule type" value="Genomic_RNA"/>
</dbReference>
<name>A0A9E8YVW0_9VIRU</name>
<feature type="region of interest" description="Disordered" evidence="1">
    <location>
        <begin position="1"/>
        <end position="27"/>
    </location>
</feature>
<evidence type="ECO:0000313" key="2">
    <source>
        <dbReference type="EMBL" id="WAK73624.1"/>
    </source>
</evidence>
<feature type="compositionally biased region" description="Acidic residues" evidence="1">
    <location>
        <begin position="711"/>
        <end position="726"/>
    </location>
</feature>
<organism evidence="2">
    <name type="scientific">Phytophthora palustris toti-like virus 10</name>
    <dbReference type="NCBI Taxonomy" id="2976304"/>
    <lineage>
        <taxon>Viruses</taxon>
        <taxon>Riboviria</taxon>
        <taxon>Orthornavirae</taxon>
        <taxon>Duplornaviricota</taxon>
        <taxon>Chrymotiviricetes</taxon>
        <taxon>Ghabrivirales</taxon>
        <taxon>Totiviridae</taxon>
    </lineage>
</organism>
<feature type="compositionally biased region" description="Basic and acidic residues" evidence="1">
    <location>
        <begin position="701"/>
        <end position="710"/>
    </location>
</feature>
<accession>A0A9E8YVW0</accession>
<protein>
    <submittedName>
        <fullName evidence="2">Capsid protein</fullName>
    </submittedName>
</protein>
<sequence>MDHSLSEGEDLRTPYDKPALSGVISNDKHGHLSKPDVYRRYVSYVTYDTKVMHLVDTSTKSIVYEIGRVGKDLLKQVMPRREPVLGEESMFMSQSVRMNTLLSTELMGLHKKYTNFLGVYDYMDLSAVGYQLAKAISYFNLTGKLTCNDIRAGKQLNIRALATASEPVTTNDSCVFIPRTTSTFSAPGAFCALVAAVNSYGSMVYTDVLSMTLESAPVIDEVSGAELAIGCFHGLRILLSMYKDAGHGSVMAYAITKGFHQMNSVVSHTDEGGFIRDMWRSCDFVRPYGGISFEKCSGYMGLPIPNAQNGSQLCAVVDTILLASAAASAQSDPCVTIDGRVYPTVYSSGLMLDKGIESEGDFATRMSKDLSHKIGADCGQFVENYVRNVGKLFGMKDESYIAVSHMKMAFNSHCDKENRHLKFRTVAPYYWIEPTSVATLSESVSDAAGFGPLVNPGEVTTVKLLPDAKVLAEQGFSALVSFEMRTARTVPLFTFLNNHLKNGLTHIEPLNYDGTKMFLKGGARACDEARNAHEKMNNYLWGRGQSMLCAPSECGYIGKRVACRFNFATTDDMFIVTNNHIPNLEELRSGTCSIRTSKPMRVNNDGIMSFSKRMLKDRNNAVRALEAARNVYNFSHQTGGEMFIWSNTEIDVTEESVTSSSKVTVASQPVPGPRSVVHEKRGPFAKRIIQDMPMRARLEAGVRDTVRLDHNDEEAPLDDEIVEEDERPQPEGDTSPGVVET</sequence>
<reference evidence="2" key="1">
    <citation type="submission" date="2021-12" db="EMBL/GenBank/DDBJ databases">
        <title>Study of the virome of Phytophthora palustris.</title>
        <authorList>
            <person name="Botella L."/>
            <person name="Jung T."/>
        </authorList>
    </citation>
    <scope>NUCLEOTIDE SEQUENCE</scope>
    <source>
        <strain evidence="2">KA0189</strain>
    </source>
</reference>